<dbReference type="InterPro" id="IPR029016">
    <property type="entry name" value="GAF-like_dom_sf"/>
</dbReference>
<evidence type="ECO:0000259" key="7">
    <source>
        <dbReference type="PROSITE" id="PS50109"/>
    </source>
</evidence>
<dbReference type="SMART" id="SM00388">
    <property type="entry name" value="HisKA"/>
    <property type="match status" value="1"/>
</dbReference>
<dbReference type="GO" id="GO:0005524">
    <property type="term" value="F:ATP binding"/>
    <property type="evidence" value="ECO:0007669"/>
    <property type="project" value="UniProtKB-KW"/>
</dbReference>
<evidence type="ECO:0000313" key="8">
    <source>
        <dbReference type="EMBL" id="MFD2535873.1"/>
    </source>
</evidence>
<keyword evidence="6" id="KW-0175">Coiled coil</keyword>
<proteinExistence type="predicted"/>
<dbReference type="PROSITE" id="PS50109">
    <property type="entry name" value="HIS_KIN"/>
    <property type="match status" value="1"/>
</dbReference>
<keyword evidence="3" id="KW-0597">Phosphoprotein</keyword>
<keyword evidence="9" id="KW-1185">Reference proteome</keyword>
<dbReference type="InterPro" id="IPR003594">
    <property type="entry name" value="HATPase_dom"/>
</dbReference>
<name>A0ABW5JWH8_9FLAO</name>
<dbReference type="InterPro" id="IPR036097">
    <property type="entry name" value="HisK_dim/P_sf"/>
</dbReference>
<comment type="caution">
    <text evidence="8">The sequence shown here is derived from an EMBL/GenBank/DDBJ whole genome shotgun (WGS) entry which is preliminary data.</text>
</comment>
<organism evidence="8 9">
    <name type="scientific">Gelatiniphilus marinus</name>
    <dbReference type="NCBI Taxonomy" id="1759464"/>
    <lineage>
        <taxon>Bacteria</taxon>
        <taxon>Pseudomonadati</taxon>
        <taxon>Bacteroidota</taxon>
        <taxon>Flavobacteriia</taxon>
        <taxon>Flavobacteriales</taxon>
        <taxon>Flavobacteriaceae</taxon>
        <taxon>Gelatiniphilus</taxon>
    </lineage>
</organism>
<dbReference type="CDD" id="cd00082">
    <property type="entry name" value="HisKA"/>
    <property type="match status" value="1"/>
</dbReference>
<dbReference type="EMBL" id="JBHULK010000005">
    <property type="protein sequence ID" value="MFD2535873.1"/>
    <property type="molecule type" value="Genomic_DNA"/>
</dbReference>
<evidence type="ECO:0000256" key="2">
    <source>
        <dbReference type="ARBA" id="ARBA00012438"/>
    </source>
</evidence>
<dbReference type="InterPro" id="IPR050351">
    <property type="entry name" value="BphY/WalK/GraS-like"/>
</dbReference>
<dbReference type="InterPro" id="IPR003661">
    <property type="entry name" value="HisK_dim/P_dom"/>
</dbReference>
<dbReference type="RefSeq" id="WP_388019216.1">
    <property type="nucleotide sequence ID" value="NZ_JBHUDT010000005.1"/>
</dbReference>
<gene>
    <name evidence="8" type="ORF">ACFSQS_12230</name>
</gene>
<dbReference type="Gene3D" id="3.30.565.10">
    <property type="entry name" value="Histidine kinase-like ATPase, C-terminal domain"/>
    <property type="match status" value="1"/>
</dbReference>
<keyword evidence="4" id="KW-0808">Transferase</keyword>
<dbReference type="SMART" id="SM00065">
    <property type="entry name" value="GAF"/>
    <property type="match status" value="1"/>
</dbReference>
<dbReference type="Pfam" id="PF00512">
    <property type="entry name" value="HisKA"/>
    <property type="match status" value="1"/>
</dbReference>
<feature type="coiled-coil region" evidence="6">
    <location>
        <begin position="178"/>
        <end position="212"/>
    </location>
</feature>
<sequence>MGKATIIERQMRFQELLIQISTTYINSDLSDIDHLINTSLKQIGQFVGADRSYIFSYNFNNNTTSNSYEWCANGIKPEIHNLQDVPLSHIPQWLDAHKKNEPFYVENVSLLPRDGEFGLRAILEPQGVKSLITIPKINNNELIGFIGFDSVKKLNTYTNNEKEILFVYANMLVNVIKRKENEEHIQEQERKKEELLLDLSEKNKQLNEYAHAVSHDLKAPLTNVHTLVSWFLDENKEQLSPKVLDNFKMVLSNVEKMDLLIKGILDYSTIDRLESQEIKVNLNQLVNEVIKTIFVPDHITINIQNTLPNLIGNNWRFRQVFQNLITNAINYNNKPKGVINIGCTNKDNHYKFYVQDNGAGIKAEYFERIFKAFNKLHNTGSNSGIGLSIVKKIISHYKGEIWVESEVGKGSTFYFTLLKK</sequence>
<dbReference type="PANTHER" id="PTHR42878:SF15">
    <property type="entry name" value="BACTERIOPHYTOCHROME"/>
    <property type="match status" value="1"/>
</dbReference>
<reference evidence="9" key="1">
    <citation type="journal article" date="2019" name="Int. J. Syst. Evol. Microbiol.">
        <title>The Global Catalogue of Microorganisms (GCM) 10K type strain sequencing project: providing services to taxonomists for standard genome sequencing and annotation.</title>
        <authorList>
            <consortium name="The Broad Institute Genomics Platform"/>
            <consortium name="The Broad Institute Genome Sequencing Center for Infectious Disease"/>
            <person name="Wu L."/>
            <person name="Ma J."/>
        </authorList>
    </citation>
    <scope>NUCLEOTIDE SEQUENCE [LARGE SCALE GENOMIC DNA]</scope>
    <source>
        <strain evidence="9">KCTC 42903</strain>
    </source>
</reference>
<keyword evidence="8" id="KW-0547">Nucleotide-binding</keyword>
<protein>
    <recommendedName>
        <fullName evidence="2">histidine kinase</fullName>
        <ecNumber evidence="2">2.7.13.3</ecNumber>
    </recommendedName>
</protein>
<keyword evidence="8" id="KW-0067">ATP-binding</keyword>
<dbReference type="SUPFAM" id="SSF47384">
    <property type="entry name" value="Homodimeric domain of signal transducing histidine kinase"/>
    <property type="match status" value="1"/>
</dbReference>
<comment type="catalytic activity">
    <reaction evidence="1">
        <text>ATP + protein L-histidine = ADP + protein N-phospho-L-histidine.</text>
        <dbReference type="EC" id="2.7.13.3"/>
    </reaction>
</comment>
<evidence type="ECO:0000256" key="6">
    <source>
        <dbReference type="SAM" id="Coils"/>
    </source>
</evidence>
<dbReference type="Gene3D" id="3.30.450.40">
    <property type="match status" value="1"/>
</dbReference>
<dbReference type="InterPro" id="IPR036890">
    <property type="entry name" value="HATPase_C_sf"/>
</dbReference>
<accession>A0ABW5JWH8</accession>
<dbReference type="Pfam" id="PF01590">
    <property type="entry name" value="GAF"/>
    <property type="match status" value="1"/>
</dbReference>
<dbReference type="EC" id="2.7.13.3" evidence="2"/>
<dbReference type="InterPro" id="IPR004358">
    <property type="entry name" value="Sig_transdc_His_kin-like_C"/>
</dbReference>
<dbReference type="InterPro" id="IPR005467">
    <property type="entry name" value="His_kinase_dom"/>
</dbReference>
<evidence type="ECO:0000313" key="9">
    <source>
        <dbReference type="Proteomes" id="UP001597441"/>
    </source>
</evidence>
<dbReference type="InterPro" id="IPR003018">
    <property type="entry name" value="GAF"/>
</dbReference>
<feature type="domain" description="Histidine kinase" evidence="7">
    <location>
        <begin position="212"/>
        <end position="420"/>
    </location>
</feature>
<evidence type="ECO:0000256" key="3">
    <source>
        <dbReference type="ARBA" id="ARBA00022553"/>
    </source>
</evidence>
<dbReference type="Gene3D" id="1.10.287.130">
    <property type="match status" value="1"/>
</dbReference>
<evidence type="ECO:0000256" key="4">
    <source>
        <dbReference type="ARBA" id="ARBA00022679"/>
    </source>
</evidence>
<dbReference type="PRINTS" id="PR00344">
    <property type="entry name" value="BCTRLSENSOR"/>
</dbReference>
<dbReference type="SUPFAM" id="SSF55874">
    <property type="entry name" value="ATPase domain of HSP90 chaperone/DNA topoisomerase II/histidine kinase"/>
    <property type="match status" value="1"/>
</dbReference>
<dbReference type="SUPFAM" id="SSF55781">
    <property type="entry name" value="GAF domain-like"/>
    <property type="match status" value="1"/>
</dbReference>
<evidence type="ECO:0000256" key="5">
    <source>
        <dbReference type="ARBA" id="ARBA00022777"/>
    </source>
</evidence>
<dbReference type="SMART" id="SM00387">
    <property type="entry name" value="HATPase_c"/>
    <property type="match status" value="1"/>
</dbReference>
<dbReference type="Proteomes" id="UP001597441">
    <property type="component" value="Unassembled WGS sequence"/>
</dbReference>
<dbReference type="Pfam" id="PF02518">
    <property type="entry name" value="HATPase_c"/>
    <property type="match status" value="1"/>
</dbReference>
<dbReference type="PANTHER" id="PTHR42878">
    <property type="entry name" value="TWO-COMPONENT HISTIDINE KINASE"/>
    <property type="match status" value="1"/>
</dbReference>
<keyword evidence="5" id="KW-0418">Kinase</keyword>
<evidence type="ECO:0000256" key="1">
    <source>
        <dbReference type="ARBA" id="ARBA00000085"/>
    </source>
</evidence>